<gene>
    <name evidence="1" type="ORF">NCTC8684_03687</name>
</gene>
<dbReference type="EMBL" id="UIGR01000001">
    <property type="protein sequence ID" value="SUX34827.1"/>
    <property type="molecule type" value="Genomic_DNA"/>
</dbReference>
<reference evidence="1 2" key="1">
    <citation type="submission" date="2018-06" db="EMBL/GenBank/DDBJ databases">
        <authorList>
            <consortium name="Pathogen Informatics"/>
            <person name="Doyle S."/>
        </authorList>
    </citation>
    <scope>NUCLEOTIDE SEQUENCE [LARGE SCALE GENOMIC DNA]</scope>
    <source>
        <strain evidence="1 2">NCTC8684</strain>
    </source>
</reference>
<accession>A0AAX2MDT7</accession>
<organism evidence="1 2">
    <name type="scientific">Chromobacterium violaceum</name>
    <dbReference type="NCBI Taxonomy" id="536"/>
    <lineage>
        <taxon>Bacteria</taxon>
        <taxon>Pseudomonadati</taxon>
        <taxon>Pseudomonadota</taxon>
        <taxon>Betaproteobacteria</taxon>
        <taxon>Neisseriales</taxon>
        <taxon>Chromobacteriaceae</taxon>
        <taxon>Chromobacterium</taxon>
    </lineage>
</organism>
<proteinExistence type="predicted"/>
<evidence type="ECO:0000313" key="2">
    <source>
        <dbReference type="Proteomes" id="UP000254029"/>
    </source>
</evidence>
<protein>
    <submittedName>
        <fullName evidence="1">Uncharacterized protein</fullName>
    </submittedName>
</protein>
<dbReference type="RefSeq" id="WP_207552650.1">
    <property type="nucleotide sequence ID" value="NZ_JBHMEH010000165.1"/>
</dbReference>
<sequence length="102" mass="11500">MQRAETIQAKRPPFNAQMMAGALKVASAIEALSQNNFTVVSVEMNTPTRPTIHIQTCGHCRRLIELNQAVYFSFGRDTYFGPYRQGQFELGGCRIVWTEMGN</sequence>
<comment type="caution">
    <text evidence="1">The sequence shown here is derived from an EMBL/GenBank/DDBJ whole genome shotgun (WGS) entry which is preliminary data.</text>
</comment>
<dbReference type="AlphaFoldDB" id="A0AAX2MDT7"/>
<dbReference type="Proteomes" id="UP000254029">
    <property type="component" value="Unassembled WGS sequence"/>
</dbReference>
<evidence type="ECO:0000313" key="1">
    <source>
        <dbReference type="EMBL" id="SUX34827.1"/>
    </source>
</evidence>
<name>A0AAX2MDT7_CHRVL</name>